<dbReference type="EC" id="2.3.1.-" evidence="2"/>
<evidence type="ECO:0000313" key="2">
    <source>
        <dbReference type="EMBL" id="MFL0197122.1"/>
    </source>
</evidence>
<evidence type="ECO:0000259" key="1">
    <source>
        <dbReference type="PROSITE" id="PS51186"/>
    </source>
</evidence>
<dbReference type="Gene3D" id="3.40.630.30">
    <property type="match status" value="1"/>
</dbReference>
<protein>
    <submittedName>
        <fullName evidence="2">GNAT family N-acetyltransferase</fullName>
        <ecNumber evidence="2">2.3.1.-</ecNumber>
    </submittedName>
</protein>
<dbReference type="EMBL" id="JBJHZX010000025">
    <property type="protein sequence ID" value="MFL0197122.1"/>
    <property type="molecule type" value="Genomic_DNA"/>
</dbReference>
<comment type="caution">
    <text evidence="2">The sequence shown here is derived from an EMBL/GenBank/DDBJ whole genome shotgun (WGS) entry which is preliminary data.</text>
</comment>
<dbReference type="SUPFAM" id="SSF55729">
    <property type="entry name" value="Acyl-CoA N-acyltransferases (Nat)"/>
    <property type="match status" value="1"/>
</dbReference>
<feature type="domain" description="N-acetyltransferase" evidence="1">
    <location>
        <begin position="9"/>
        <end position="169"/>
    </location>
</feature>
<accession>A0ABW8SM42</accession>
<evidence type="ECO:0000313" key="3">
    <source>
        <dbReference type="Proteomes" id="UP001623660"/>
    </source>
</evidence>
<sequence>MPLYLQDGYIIKSLTIEDIQITEALCIKCSDYYILHYGLLPSIEKIKEIFTELPPNKSYEDKFVLGVFKDNNELIGIIDIVRNFPDIGEWMIGLMLIAPEERGNGLGKKIHKAVALWAIKLGAKFFRIGVIADNYKGINFWHGLGYIKIKEVSMDLENKTHIVNVMTLQVSE</sequence>
<reference evidence="2 3" key="1">
    <citation type="submission" date="2024-11" db="EMBL/GenBank/DDBJ databases">
        <authorList>
            <person name="Heng Y.C."/>
            <person name="Lim A.C.H."/>
            <person name="Lee J.K.Y."/>
            <person name="Kittelmann S."/>
        </authorList>
    </citation>
    <scope>NUCLEOTIDE SEQUENCE [LARGE SCALE GENOMIC DNA]</scope>
    <source>
        <strain evidence="2 3">WILCCON 0269</strain>
    </source>
</reference>
<gene>
    <name evidence="2" type="ORF">ACJDU8_16380</name>
</gene>
<dbReference type="Pfam" id="PF00583">
    <property type="entry name" value="Acetyltransf_1"/>
    <property type="match status" value="1"/>
</dbReference>
<name>A0ABW8SM42_9CLOT</name>
<dbReference type="InterPro" id="IPR016181">
    <property type="entry name" value="Acyl_CoA_acyltransferase"/>
</dbReference>
<dbReference type="RefSeq" id="WP_406793230.1">
    <property type="nucleotide sequence ID" value="NZ_JBJHZX010000025.1"/>
</dbReference>
<dbReference type="InterPro" id="IPR000182">
    <property type="entry name" value="GNAT_dom"/>
</dbReference>
<keyword evidence="3" id="KW-1185">Reference proteome</keyword>
<dbReference type="GO" id="GO:0016746">
    <property type="term" value="F:acyltransferase activity"/>
    <property type="evidence" value="ECO:0007669"/>
    <property type="project" value="UniProtKB-KW"/>
</dbReference>
<proteinExistence type="predicted"/>
<dbReference type="PROSITE" id="PS51186">
    <property type="entry name" value="GNAT"/>
    <property type="match status" value="1"/>
</dbReference>
<dbReference type="Proteomes" id="UP001623660">
    <property type="component" value="Unassembled WGS sequence"/>
</dbReference>
<keyword evidence="2" id="KW-0808">Transferase</keyword>
<organism evidence="2 3">
    <name type="scientific">Candidatus Clostridium eludens</name>
    <dbReference type="NCBI Taxonomy" id="3381663"/>
    <lineage>
        <taxon>Bacteria</taxon>
        <taxon>Bacillati</taxon>
        <taxon>Bacillota</taxon>
        <taxon>Clostridia</taxon>
        <taxon>Eubacteriales</taxon>
        <taxon>Clostridiaceae</taxon>
        <taxon>Clostridium</taxon>
    </lineage>
</organism>
<keyword evidence="2" id="KW-0012">Acyltransferase</keyword>
<dbReference type="CDD" id="cd04301">
    <property type="entry name" value="NAT_SF"/>
    <property type="match status" value="1"/>
</dbReference>